<gene>
    <name evidence="1" type="ORF">Lsan_3870</name>
</gene>
<dbReference type="AlphaFoldDB" id="A0A0W0YA28"/>
<dbReference type="STRING" id="45074.Lsan_3870"/>
<proteinExistence type="predicted"/>
<dbReference type="OrthoDB" id="5352625at2"/>
<organism evidence="1 2">
    <name type="scientific">Legionella santicrucis</name>
    <dbReference type="NCBI Taxonomy" id="45074"/>
    <lineage>
        <taxon>Bacteria</taxon>
        <taxon>Pseudomonadati</taxon>
        <taxon>Pseudomonadota</taxon>
        <taxon>Gammaproteobacteria</taxon>
        <taxon>Legionellales</taxon>
        <taxon>Legionellaceae</taxon>
        <taxon>Legionella</taxon>
    </lineage>
</organism>
<comment type="caution">
    <text evidence="1">The sequence shown here is derived from an EMBL/GenBank/DDBJ whole genome shotgun (WGS) entry which is preliminary data.</text>
</comment>
<protein>
    <submittedName>
        <fullName evidence="1">Uncharacterized protein</fullName>
    </submittedName>
</protein>
<dbReference type="Proteomes" id="UP000054703">
    <property type="component" value="Unassembled WGS sequence"/>
</dbReference>
<accession>A0A0W0YA28</accession>
<evidence type="ECO:0000313" key="1">
    <source>
        <dbReference type="EMBL" id="KTD53460.1"/>
    </source>
</evidence>
<keyword evidence="2" id="KW-1185">Reference proteome</keyword>
<name>A0A0W0YA28_9GAMM</name>
<dbReference type="EMBL" id="LNYU01000091">
    <property type="protein sequence ID" value="KTD53460.1"/>
    <property type="molecule type" value="Genomic_DNA"/>
</dbReference>
<reference evidence="1 2" key="1">
    <citation type="submission" date="2015-11" db="EMBL/GenBank/DDBJ databases">
        <title>Genomic analysis of 38 Legionella species identifies large and diverse effector repertoires.</title>
        <authorList>
            <person name="Burstein D."/>
            <person name="Amaro F."/>
            <person name="Zusman T."/>
            <person name="Lifshitz Z."/>
            <person name="Cohen O."/>
            <person name="Gilbert J.A."/>
            <person name="Pupko T."/>
            <person name="Shuman H.A."/>
            <person name="Segal G."/>
        </authorList>
    </citation>
    <scope>NUCLEOTIDE SEQUENCE [LARGE SCALE GENOMIC DNA]</scope>
    <source>
        <strain evidence="1 2">SC-63-C7</strain>
    </source>
</reference>
<dbReference type="PATRIC" id="fig|45074.5.peg.4155"/>
<evidence type="ECO:0000313" key="2">
    <source>
        <dbReference type="Proteomes" id="UP000054703"/>
    </source>
</evidence>
<dbReference type="Gene3D" id="3.20.20.370">
    <property type="entry name" value="Glycoside hydrolase/deacetylase"/>
    <property type="match status" value="1"/>
</dbReference>
<sequence>MVLRWLKNNYLLQAENALIIAQTLSNYLYQREITHVLLLHMNAFTAEMLDELLTRYEQNGVQFIGLEEALSDEVYDFNPDIAKERAYTFLNQVRLKRGLDNPNTVQKLYDSFPEEVLAKLCQENESNHG</sequence>
<dbReference type="RefSeq" id="WP_058515754.1">
    <property type="nucleotide sequence ID" value="NZ_CAAAIH010000001.1"/>
</dbReference>